<proteinExistence type="predicted"/>
<dbReference type="Gene3D" id="3.30.450.40">
    <property type="match status" value="1"/>
</dbReference>
<protein>
    <submittedName>
        <fullName evidence="1">GAF domain-containing protein</fullName>
    </submittedName>
</protein>
<dbReference type="EMBL" id="QNUL01000001">
    <property type="protein sequence ID" value="REA64099.1"/>
    <property type="molecule type" value="Genomic_DNA"/>
</dbReference>
<comment type="caution">
    <text evidence="1">The sequence shown here is derived from an EMBL/GenBank/DDBJ whole genome shotgun (WGS) entry which is preliminary data.</text>
</comment>
<dbReference type="InterPro" id="IPR029016">
    <property type="entry name" value="GAF-like_dom_sf"/>
</dbReference>
<organism evidence="1 2">
    <name type="scientific">Dyadobacter luteus</name>
    <dbReference type="NCBI Taxonomy" id="2259619"/>
    <lineage>
        <taxon>Bacteria</taxon>
        <taxon>Pseudomonadati</taxon>
        <taxon>Bacteroidota</taxon>
        <taxon>Cytophagia</taxon>
        <taxon>Cytophagales</taxon>
        <taxon>Spirosomataceae</taxon>
        <taxon>Dyadobacter</taxon>
    </lineage>
</organism>
<name>A0A3D8YGW8_9BACT</name>
<dbReference type="OrthoDB" id="627374at2"/>
<keyword evidence="2" id="KW-1185">Reference proteome</keyword>
<dbReference type="AlphaFoldDB" id="A0A3D8YGW8"/>
<dbReference type="Proteomes" id="UP000256373">
    <property type="component" value="Unassembled WGS sequence"/>
</dbReference>
<sequence>MKSSIIDFSKNSPLDVMQIDSVISFKKYIQHLEERVQNETTARKAFFQIVLDKLLADPTFLEPFPGNMADRYRTQLDLVYGMLVPPIAEEKNVLWGLSGPINPQIFFGTDTFYDLLTDRFTGELRCDLESVNQGSVRQKALTMYGMIFRKFYNFPASDHTGMLISLPDNKTGLVKYYRINIDTRFIDVVLKGELPDLDANTIRRQIQESADISELFSLLPLSLFRFEGISVLTLTDVTEEHALENLKNTILDRNNFDSQTYYRRIAETLRTLVDDPDIDFGLMPLIRVNNKLIFNRNTILHSKLINAATESHVPEELYISLAENYFRNPKVVFMRSITEEDEKFQLIKILKDDGVESYSILPVYFDNKVVGVLELFSGKEGVIDERVLSRIDPALSLIAQVFQNNITEFNASIENVIREKFTSLQPAVQWKFRDAAWHYLRDKTEKSGGNLIESIAFKDVNPLYGAIDIRNSTHERNIALREDLRLQFSVLIETFAVLKQKKGFGLADEMAFKCKKMLDWIVDDSTDNDEMKIREFLENEVHPFLTHFRENYTGKKLNIPVLAGIDEPNENDDVTAAAIDRYFALTDETNGEAYAHRRALETSMQTINSSVNLYLDLFKTEIQQSYPTYFEKFRTDGIEYDIYIGQSLEPERTFSNLYLKNIRLWQLTSMAAIARITHSLLPSLPKPLLTTQLIFINSGTIDISFRDDEKRFDVEGAYNIRYQVIKKRIDKVHVKDTGERLTQPGKIAMVYFNSKSAEEYVDYIRYLQEKNTLLDDLEFLDLEELQGVNGLKALRVGVNMLSEWDDENV</sequence>
<reference evidence="1 2" key="1">
    <citation type="submission" date="2018-07" db="EMBL/GenBank/DDBJ databases">
        <title>Dyadobacter roseus sp. nov., isolated from rose rhizosphere soil.</title>
        <authorList>
            <person name="Chen L."/>
        </authorList>
    </citation>
    <scope>NUCLEOTIDE SEQUENCE [LARGE SCALE GENOMIC DNA]</scope>
    <source>
        <strain evidence="1 2">RS19</strain>
    </source>
</reference>
<evidence type="ECO:0000313" key="2">
    <source>
        <dbReference type="Proteomes" id="UP000256373"/>
    </source>
</evidence>
<dbReference type="RefSeq" id="WP_115828707.1">
    <property type="nucleotide sequence ID" value="NZ_QNUL01000001.1"/>
</dbReference>
<gene>
    <name evidence="1" type="ORF">DSL64_00635</name>
</gene>
<dbReference type="SUPFAM" id="SSF55781">
    <property type="entry name" value="GAF domain-like"/>
    <property type="match status" value="1"/>
</dbReference>
<accession>A0A3D8YGW8</accession>
<evidence type="ECO:0000313" key="1">
    <source>
        <dbReference type="EMBL" id="REA64099.1"/>
    </source>
</evidence>